<gene>
    <name evidence="11" type="ORF">EB796_019663</name>
</gene>
<organism evidence="11 12">
    <name type="scientific">Bugula neritina</name>
    <name type="common">Brown bryozoan</name>
    <name type="synonym">Sertularia neritina</name>
    <dbReference type="NCBI Taxonomy" id="10212"/>
    <lineage>
        <taxon>Eukaryota</taxon>
        <taxon>Metazoa</taxon>
        <taxon>Spiralia</taxon>
        <taxon>Lophotrochozoa</taxon>
        <taxon>Bryozoa</taxon>
        <taxon>Gymnolaemata</taxon>
        <taxon>Cheilostomatida</taxon>
        <taxon>Flustrina</taxon>
        <taxon>Buguloidea</taxon>
        <taxon>Bugulidae</taxon>
        <taxon>Bugula</taxon>
    </lineage>
</organism>
<keyword evidence="3 9" id="KW-0812">Transmembrane</keyword>
<dbReference type="GO" id="GO:0005886">
    <property type="term" value="C:plasma membrane"/>
    <property type="evidence" value="ECO:0007669"/>
    <property type="project" value="TreeGrafter"/>
</dbReference>
<dbReference type="Proteomes" id="UP000593567">
    <property type="component" value="Unassembled WGS sequence"/>
</dbReference>
<protein>
    <recommendedName>
        <fullName evidence="10">WSC domain-containing protein</fullName>
    </recommendedName>
</protein>
<keyword evidence="6 9" id="KW-0472">Membrane</keyword>
<comment type="similarity">
    <text evidence="2">Belongs to the CD225/Dispanin family.</text>
</comment>
<comment type="caution">
    <text evidence="11">The sequence shown here is derived from an EMBL/GenBank/DDBJ whole genome shotgun (WGS) entry which is preliminary data.</text>
</comment>
<dbReference type="AlphaFoldDB" id="A0A7J7J7V0"/>
<reference evidence="11" key="1">
    <citation type="submission" date="2020-06" db="EMBL/GenBank/DDBJ databases">
        <title>Draft genome of Bugula neritina, a colonial animal packing powerful symbionts and potential medicines.</title>
        <authorList>
            <person name="Rayko M."/>
        </authorList>
    </citation>
    <scope>NUCLEOTIDE SEQUENCE [LARGE SCALE GENOMIC DNA]</scope>
    <source>
        <strain evidence="11">Kwan_BN1</strain>
    </source>
</reference>
<evidence type="ECO:0000256" key="8">
    <source>
        <dbReference type="SAM" id="MobiDB-lite"/>
    </source>
</evidence>
<keyword evidence="5 9" id="KW-1133">Transmembrane helix</keyword>
<evidence type="ECO:0000256" key="5">
    <source>
        <dbReference type="ARBA" id="ARBA00022989"/>
    </source>
</evidence>
<name>A0A7J7J7V0_BUGNE</name>
<feature type="domain" description="WSC" evidence="10">
    <location>
        <begin position="151"/>
        <end position="244"/>
    </location>
</feature>
<dbReference type="PANTHER" id="PTHR24269:SF16">
    <property type="entry name" value="PROTEIN SLG1"/>
    <property type="match status" value="1"/>
</dbReference>
<evidence type="ECO:0000256" key="3">
    <source>
        <dbReference type="ARBA" id="ARBA00022692"/>
    </source>
</evidence>
<dbReference type="InterPro" id="IPR051836">
    <property type="entry name" value="Kremen_rcpt"/>
</dbReference>
<feature type="transmembrane region" description="Helical" evidence="9">
    <location>
        <begin position="106"/>
        <end position="131"/>
    </location>
</feature>
<evidence type="ECO:0000256" key="6">
    <source>
        <dbReference type="ARBA" id="ARBA00023136"/>
    </source>
</evidence>
<comment type="subcellular location">
    <subcellularLocation>
        <location evidence="1">Membrane</location>
        <topology evidence="1">Single-pass membrane protein</topology>
    </subcellularLocation>
</comment>
<evidence type="ECO:0000256" key="1">
    <source>
        <dbReference type="ARBA" id="ARBA00004167"/>
    </source>
</evidence>
<dbReference type="EMBL" id="VXIV02002915">
    <property type="protein sequence ID" value="KAF6022027.1"/>
    <property type="molecule type" value="Genomic_DNA"/>
</dbReference>
<feature type="transmembrane region" description="Helical" evidence="9">
    <location>
        <begin position="59"/>
        <end position="85"/>
    </location>
</feature>
<evidence type="ECO:0000256" key="9">
    <source>
        <dbReference type="SAM" id="Phobius"/>
    </source>
</evidence>
<dbReference type="PANTHER" id="PTHR24269">
    <property type="entry name" value="KREMEN PROTEIN"/>
    <property type="match status" value="1"/>
</dbReference>
<keyword evidence="7" id="KW-0325">Glycoprotein</keyword>
<feature type="domain" description="WSC" evidence="10">
    <location>
        <begin position="245"/>
        <end position="330"/>
    </location>
</feature>
<dbReference type="InterPro" id="IPR002889">
    <property type="entry name" value="WSC_carb-bd"/>
</dbReference>
<keyword evidence="4" id="KW-0732">Signal</keyword>
<evidence type="ECO:0000256" key="4">
    <source>
        <dbReference type="ARBA" id="ARBA00022729"/>
    </source>
</evidence>
<proteinExistence type="inferred from homology"/>
<dbReference type="PROSITE" id="PS51212">
    <property type="entry name" value="WSC"/>
    <property type="match status" value="2"/>
</dbReference>
<sequence length="383" mass="41629">MNENADPLLPNYPPQPGPPGQPSQVVYQQTPQGQPQVMYVMAPQAQPLSQSEQSSSTCWFITALISAICCCLPLGVAGAIAASASREEAMRGNAIGHRQKLKQAKVFTVLSYLVGAGIIIGLIMWALSFFYNPGSIYIDEDPNNVGKWSDKGVYIGCYNNHSPDPDLNSSSVYWTDNNVDKCVRYCAEKRTKYAGLSNGYCYCGNSYGRYGKADADDLCSDPCPVPHEDEMCGASYLVSLYRTNYLGCYVNDNSSLEGNPIEYVTAEECTEACGYADYEFVGIALNQGCNCDNDFNRYTETSNANCAAVCPSNRSLVCGIPGVKAVYKTLVLTRDIVFGHSLGCYLDNSSDPDMDDTPVTLNPDTALEDCTESCVNRGSHLCN</sequence>
<feature type="region of interest" description="Disordered" evidence="8">
    <location>
        <begin position="1"/>
        <end position="28"/>
    </location>
</feature>
<feature type="compositionally biased region" description="Pro residues" evidence="8">
    <location>
        <begin position="10"/>
        <end position="21"/>
    </location>
</feature>
<dbReference type="SMART" id="SM00321">
    <property type="entry name" value="WSC"/>
    <property type="match status" value="2"/>
</dbReference>
<dbReference type="InterPro" id="IPR007593">
    <property type="entry name" value="CD225/Dispanin_fam"/>
</dbReference>
<accession>A0A7J7J7V0</accession>
<dbReference type="Pfam" id="PF01822">
    <property type="entry name" value="WSC"/>
    <property type="match status" value="2"/>
</dbReference>
<dbReference type="OrthoDB" id="10043391at2759"/>
<dbReference type="Pfam" id="PF04505">
    <property type="entry name" value="CD225"/>
    <property type="match status" value="1"/>
</dbReference>
<evidence type="ECO:0000256" key="7">
    <source>
        <dbReference type="ARBA" id="ARBA00023180"/>
    </source>
</evidence>
<keyword evidence="12" id="KW-1185">Reference proteome</keyword>
<evidence type="ECO:0000259" key="10">
    <source>
        <dbReference type="PROSITE" id="PS51212"/>
    </source>
</evidence>
<evidence type="ECO:0000256" key="2">
    <source>
        <dbReference type="ARBA" id="ARBA00006843"/>
    </source>
</evidence>
<evidence type="ECO:0000313" key="12">
    <source>
        <dbReference type="Proteomes" id="UP000593567"/>
    </source>
</evidence>
<evidence type="ECO:0000313" key="11">
    <source>
        <dbReference type="EMBL" id="KAF6022027.1"/>
    </source>
</evidence>